<evidence type="ECO:0000256" key="5">
    <source>
        <dbReference type="ARBA" id="ARBA00022771"/>
    </source>
</evidence>
<evidence type="ECO:0000256" key="10">
    <source>
        <dbReference type="SAM" id="MobiDB-lite"/>
    </source>
</evidence>
<feature type="domain" description="B box-type" evidence="11">
    <location>
        <begin position="35"/>
        <end position="82"/>
    </location>
</feature>
<evidence type="ECO:0000256" key="2">
    <source>
        <dbReference type="ARBA" id="ARBA00010024"/>
    </source>
</evidence>
<dbReference type="AlphaFoldDB" id="A0AAN7R714"/>
<proteinExistence type="inferred from homology"/>
<comment type="caution">
    <text evidence="13">The sequence shown here is derived from an EMBL/GenBank/DDBJ whole genome shotgun (WGS) entry which is preliminary data.</text>
</comment>
<dbReference type="SMART" id="SM00336">
    <property type="entry name" value="BBOX"/>
    <property type="match status" value="2"/>
</dbReference>
<evidence type="ECO:0000259" key="11">
    <source>
        <dbReference type="PROSITE" id="PS50119"/>
    </source>
</evidence>
<evidence type="ECO:0000259" key="12">
    <source>
        <dbReference type="PROSITE" id="PS51017"/>
    </source>
</evidence>
<dbReference type="CDD" id="cd19821">
    <property type="entry name" value="Bbox1_BBX-like"/>
    <property type="match status" value="2"/>
</dbReference>
<evidence type="ECO:0000256" key="7">
    <source>
        <dbReference type="ARBA" id="ARBA00023242"/>
    </source>
</evidence>
<dbReference type="GO" id="GO:0008270">
    <property type="term" value="F:zinc ion binding"/>
    <property type="evidence" value="ECO:0007669"/>
    <property type="project" value="UniProtKB-KW"/>
</dbReference>
<dbReference type="InterPro" id="IPR000315">
    <property type="entry name" value="Znf_B-box"/>
</dbReference>
<evidence type="ECO:0000256" key="9">
    <source>
        <dbReference type="PROSITE-ProRule" id="PRU00357"/>
    </source>
</evidence>
<feature type="domain" description="CCT" evidence="12">
    <location>
        <begin position="342"/>
        <end position="384"/>
    </location>
</feature>
<evidence type="ECO:0000256" key="8">
    <source>
        <dbReference type="PROSITE-ProRule" id="PRU00024"/>
    </source>
</evidence>
<dbReference type="Proteomes" id="UP001346149">
    <property type="component" value="Unassembled WGS sequence"/>
</dbReference>
<dbReference type="GO" id="GO:0006355">
    <property type="term" value="P:regulation of DNA-templated transcription"/>
    <property type="evidence" value="ECO:0007669"/>
    <property type="project" value="UniProtKB-ARBA"/>
</dbReference>
<evidence type="ECO:0000256" key="3">
    <source>
        <dbReference type="ARBA" id="ARBA00022723"/>
    </source>
</evidence>
<organism evidence="13 14">
    <name type="scientific">Trapa natans</name>
    <name type="common">Water chestnut</name>
    <dbReference type="NCBI Taxonomy" id="22666"/>
    <lineage>
        <taxon>Eukaryota</taxon>
        <taxon>Viridiplantae</taxon>
        <taxon>Streptophyta</taxon>
        <taxon>Embryophyta</taxon>
        <taxon>Tracheophyta</taxon>
        <taxon>Spermatophyta</taxon>
        <taxon>Magnoliopsida</taxon>
        <taxon>eudicotyledons</taxon>
        <taxon>Gunneridae</taxon>
        <taxon>Pentapetalae</taxon>
        <taxon>rosids</taxon>
        <taxon>malvids</taxon>
        <taxon>Myrtales</taxon>
        <taxon>Lythraceae</taxon>
        <taxon>Trapa</taxon>
    </lineage>
</organism>
<comment type="similarity">
    <text evidence="2">Belongs to the CONSTANS family.</text>
</comment>
<keyword evidence="5 8" id="KW-0863">Zinc-finger</keyword>
<sequence length="388" mass="43515">MKLRALREWLVDSSEMRLMHPPRELGGDMKKGDGQKLRLCDYCSAAPALLYCHPDSAKLCLRCDRDVHFTNPLFTKHTRSLLCDRCDSASASVFCEVHRSVLCSNCDWDAHDGAVHNRRPIEGFSGCPSASEILGALGFDEVKDTLLAGDDVFGGGFADSLLWETPSFVTLDDLIVSSENFEGLQACDVPPLPRNRNATCGKRREEILRQIRLLASSETYLNLEDPGVCEPVLDLQFQDSEPTPKSENNYASFGDQWESLAAPDSEVVAFQWLGDDGDMTNQASNSLAVLSSYCDENPTNPEKQPEISSLSCANESQVQSENPITENMPAVLPRVDLSTQERESAISRYKEKRKSRRYDKHIRYESRKVRAESRTRVKGRFAKTDHHM</sequence>
<protein>
    <recommendedName>
        <fullName evidence="15">Zinc finger protein CONSTANS-LIKE 13</fullName>
    </recommendedName>
</protein>
<accession>A0AAN7R714</accession>
<evidence type="ECO:0008006" key="15">
    <source>
        <dbReference type="Google" id="ProtNLM"/>
    </source>
</evidence>
<dbReference type="PANTHER" id="PTHR31717">
    <property type="entry name" value="ZINC FINGER PROTEIN CONSTANS-LIKE 10"/>
    <property type="match status" value="1"/>
</dbReference>
<keyword evidence="4" id="KW-0677">Repeat</keyword>
<feature type="domain" description="B box-type" evidence="11">
    <location>
        <begin position="78"/>
        <end position="121"/>
    </location>
</feature>
<evidence type="ECO:0000313" key="14">
    <source>
        <dbReference type="Proteomes" id="UP001346149"/>
    </source>
</evidence>
<comment type="subcellular location">
    <subcellularLocation>
        <location evidence="1 9">Nucleus</location>
    </subcellularLocation>
</comment>
<dbReference type="EMBL" id="JAXQNO010000011">
    <property type="protein sequence ID" value="KAK4788373.1"/>
    <property type="molecule type" value="Genomic_DNA"/>
</dbReference>
<dbReference type="PROSITE" id="PS51017">
    <property type="entry name" value="CCT"/>
    <property type="match status" value="1"/>
</dbReference>
<evidence type="ECO:0000256" key="4">
    <source>
        <dbReference type="ARBA" id="ARBA00022737"/>
    </source>
</evidence>
<name>A0AAN7R714_TRANT</name>
<feature type="region of interest" description="Disordered" evidence="10">
    <location>
        <begin position="367"/>
        <end position="388"/>
    </location>
</feature>
<keyword evidence="7 9" id="KW-0539">Nucleus</keyword>
<gene>
    <name evidence="13" type="ORF">SAY86_019692</name>
</gene>
<dbReference type="InterPro" id="IPR010402">
    <property type="entry name" value="CCT_domain"/>
</dbReference>
<evidence type="ECO:0000256" key="6">
    <source>
        <dbReference type="ARBA" id="ARBA00022833"/>
    </source>
</evidence>
<keyword evidence="14" id="KW-1185">Reference proteome</keyword>
<evidence type="ECO:0000256" key="1">
    <source>
        <dbReference type="ARBA" id="ARBA00004123"/>
    </source>
</evidence>
<keyword evidence="6" id="KW-0862">Zinc</keyword>
<dbReference type="InterPro" id="IPR049808">
    <property type="entry name" value="CONSTANS-like_Bbox1"/>
</dbReference>
<dbReference type="Pfam" id="PF06203">
    <property type="entry name" value="CCT"/>
    <property type="match status" value="1"/>
</dbReference>
<dbReference type="PROSITE" id="PS50119">
    <property type="entry name" value="ZF_BBOX"/>
    <property type="match status" value="2"/>
</dbReference>
<dbReference type="PANTHER" id="PTHR31717:SF58">
    <property type="entry name" value="ZINC FINGER PROTEIN CONSTANS-LIKE 13"/>
    <property type="match status" value="1"/>
</dbReference>
<dbReference type="GO" id="GO:0005634">
    <property type="term" value="C:nucleus"/>
    <property type="evidence" value="ECO:0007669"/>
    <property type="project" value="UniProtKB-SubCell"/>
</dbReference>
<keyword evidence="3" id="KW-0479">Metal-binding</keyword>
<evidence type="ECO:0000313" key="13">
    <source>
        <dbReference type="EMBL" id="KAK4788373.1"/>
    </source>
</evidence>
<reference evidence="13 14" key="1">
    <citation type="journal article" date="2023" name="Hortic Res">
        <title>Pangenome of water caltrop reveals structural variations and asymmetric subgenome divergence after allopolyploidization.</title>
        <authorList>
            <person name="Zhang X."/>
            <person name="Chen Y."/>
            <person name="Wang L."/>
            <person name="Yuan Y."/>
            <person name="Fang M."/>
            <person name="Shi L."/>
            <person name="Lu R."/>
            <person name="Comes H.P."/>
            <person name="Ma Y."/>
            <person name="Chen Y."/>
            <person name="Huang G."/>
            <person name="Zhou Y."/>
            <person name="Zheng Z."/>
            <person name="Qiu Y."/>
        </authorList>
    </citation>
    <scope>NUCLEOTIDE SEQUENCE [LARGE SCALE GENOMIC DNA]</scope>
    <source>
        <strain evidence="13">F231</strain>
    </source>
</reference>